<dbReference type="Gene3D" id="2.60.40.10">
    <property type="entry name" value="Immunoglobulins"/>
    <property type="match status" value="4"/>
</dbReference>
<dbReference type="InterPro" id="IPR008963">
    <property type="entry name" value="Purple_acid_Pase-like_N"/>
</dbReference>
<dbReference type="RefSeq" id="WP_214176782.1">
    <property type="nucleotide sequence ID" value="NZ_JAHCVK010000020.1"/>
</dbReference>
<sequence length="2525" mass="262427">MSPTLGANQQYAVPLLKGTWLTSPYREDTAPANNTRFTARPDLGEGLPYNIDQNTFGSNIRDGVAGIGESESQADGLCLGCHPKESLTATASPATPNSWKSKNRIHETVKDWKTSSATVKHSYSCSKCHSPHNSTVLPRLMVTNCLDGQHKGRTAWSNAKIADSGNGGYMCCSPVCSEIPYSFRREGYATFNGGAGWCTSKGYNNGTPSGSGGGRLPGSWRSDVPGVGNYTVACHEGQTGSGTDQSWNEVTPWKIYPEIAITSGPVASVSSFQATITWATTIPGSSVVDYGLSTAYGTTANGAVSVLNHSVTLPGLTNHSTYHYRVKTVASDGQQITSADMTVPYISVPPSIPNTIAKASPVTCATSCPQTVSWSASTDPDGGPVEYQVQFDTTNTFASANLQTSPWVSTTNWTTTLAPNITNEQWYYRVRARDANHTLPEDLPSNWTLVPKNFLILSGPPAAPVPGVPTALSTTSIRWNFADAADNETGFKLHDATQTVKASAATPNLTYFDETGLTANTPYTRHLHAYNVLGDGPASVDASRYTLSLSPNVTADKTVATWYGTAGITFTNAAGFGAGGVQYYRYAWDQNGKYTFTDTEPQWSSGVLARTATADGGWYLHVKSYNGDNVPNGTKDYGPYYYDATAPTGLGMVAPLNGASNLPVQTAVYVGTATDSGVGAVQYQFQVALDSDFTQSVQTSSWQSTTTGPFTLTADKTYFWRVKARDGAGNETAYTVPWSFTTTANSAVWTNKGDFEANLATTGTATTRDKVVVSGTNQPDNAAVTLDFISISAIASGNSHSLALKSDGSVWAWGANNYYQIGDGSYAHRFAPVPVPSLTSGVTAVAAGGEHSLVVKADGSLWGWGYNGSGQLGPGGYYVSTPTLIQGMESGVVAAAGGKYHSLAVKSDGSVWAWGYNNYGQLGNGTTTQSTTPVQVLPAGSDIIAVAAGEYHSLALKSDGTMLAWGTNWYRQLGDGTYTQRNTPVPVTGVGSGVIAIAAGKSHSLAVKADGSVWAWGENSYGQVATANAGFPNPVSTLGAGSGIIAVAAGANHSFAVKANGAVYAWGNNSDGQLGNNATQYSVTTPTEIVAAGSGITRVAAGQNHSLAIKENRYLLAWGLNDYGQLGIGDPNRSAPVQVTDLGIGSGVTSLAVGYAHSMAVKGDVAVAWGYNSNGQLGDNSQTRRPIPVSVSGLASGVSRLAGGGNFSLALKQDGSVWSWGNNYDGQLGNGTNTYSLTPVSVSSLGTGITAIAAGSSHALALKSDGSLWSWGYNWAGQLGDGTSGNGTSKSTPLSVPGMDSGVVGIAAGQHHSLAVKADGSVWAWGLNNFGQLGDGTTNASSIPIKVVDAGSGVVRVVAGVSSSFAIKADGSVLAWGYDYYGQLGDAGSYVNRMTPIAATAFGSGIISLAAGQDHTLVVKSDGSVWSVGRNSFGQLGDGTLATKTTPVPVSSLGSGVVGVAANSNFSLALKSDGTVLAWGDNSASQLGNGYTSPVVTPTQNLFRGLYKPQGSIIGLKYDAGSVMNWGTVAWNASLPTNTAVTFRARGADNEANLAGASWSGYYTTTGSAINIPASRWLELEMNLTTSDGVYTPTLDDCTVTYATHYTDNQAPVGIGNAAPADGARNVPVGSTLDATAAVDSDSGSVQYYFQIAKDSGFTTGVQTSGWQAATSYSPTLALSNTYFWRVKARDAAQNETSYTSTWSFGTTYPPTAPTAGTPQALSTTSIRWNFADTSDSEDGFRLHDAAQTLKASVATPNLAWLDESGLSANTLYTRHLHAYNNVAGDSAASADMSAYTMAVPPNVTTPAMTPATWTNTGNTACTNSAGFGSGGVQYYRYVWNQNATYIFNETEPTWSSSFLPSTSLADGSWYLHVKAYNGGDVSSGTQDLGPYYIDSTPPTGLDIQTPANGATGLPTNTTLNVKAAVDNESGSVQYYFQIATNSTFTEGLQTSYWTASTMYSPPLSAGTTYYWRVRTRDYLANTTSLSAAPAWSFTTTGTKITWTSKGDFENNSVSAASSVPVMVTPATSRKLVVVSGTNQSDDASLSNLFGVSNTTLAGGGQHTLALKADGSVWGWGYNNFGEVGDNTTIDRNAPVAARTLIAGTGVVGIAAGSYHSLAVLSDGSVWAWGQNTNYQLGDGFTTTRTSPVMVSGLGILSGTVKVAAGSLHSLALKSNGSVWAWGYGGHGQLGTNDVGGRSTPTAVPTLSSGVSGIAAGELHSVAVKTDGSAWAWGFNSNGQVGDNSITNRLAPTQVNGLGAGAGVIAVAAGSYHTLALKDDGSVWAWGSNANGQLGDNSTTQRLVPVQVYGLGPGAGVIAVAAGSNFSLALKSDGSVWAWGDNSLGQLGDNSNTQRIAPVQVANMGSNSGVIKVAAGSIHSLALKNDGSIWAWGYNGNGRLGDNSTTDRIVPVQSLITGVKTPLVYYSPSTVTNLKLNAGAVVNWSTISWNGTTPTNTTVKFRTRGANTEAGLGAASWSAIYYPYTPMTTTVTTPASQWLEVELTLQSTDAAVTPIVNDVTVSYLP</sequence>
<organism evidence="3 4">
    <name type="scientific">Geomobilimonas luticola</name>
    <dbReference type="NCBI Taxonomy" id="1114878"/>
    <lineage>
        <taxon>Bacteria</taxon>
        <taxon>Pseudomonadati</taxon>
        <taxon>Thermodesulfobacteriota</taxon>
        <taxon>Desulfuromonadia</taxon>
        <taxon>Geobacterales</taxon>
        <taxon>Geobacteraceae</taxon>
        <taxon>Geomobilimonas</taxon>
    </lineage>
</organism>
<dbReference type="InterPro" id="IPR036280">
    <property type="entry name" value="Multihaem_cyt_sf"/>
</dbReference>
<dbReference type="SUPFAM" id="SSF49265">
    <property type="entry name" value="Fibronectin type III"/>
    <property type="match status" value="2"/>
</dbReference>
<evidence type="ECO:0000313" key="4">
    <source>
        <dbReference type="Proteomes" id="UP000756860"/>
    </source>
</evidence>
<keyword evidence="4" id="KW-1185">Reference proteome</keyword>
<dbReference type="InterPro" id="IPR058923">
    <property type="entry name" value="RCC1-like_dom"/>
</dbReference>
<feature type="domain" description="Fibronectin type-III" evidence="2">
    <location>
        <begin position="258"/>
        <end position="335"/>
    </location>
</feature>
<dbReference type="EMBL" id="JAHCVK010000020">
    <property type="protein sequence ID" value="MBT0654774.1"/>
    <property type="molecule type" value="Genomic_DNA"/>
</dbReference>
<comment type="caution">
    <text evidence="3">The sequence shown here is derived from an EMBL/GenBank/DDBJ whole genome shotgun (WGS) entry which is preliminary data.</text>
</comment>
<dbReference type="PROSITE" id="PS00626">
    <property type="entry name" value="RCC1_2"/>
    <property type="match status" value="16"/>
</dbReference>
<evidence type="ECO:0000259" key="2">
    <source>
        <dbReference type="SMART" id="SM00060"/>
    </source>
</evidence>
<dbReference type="SMART" id="SM00060">
    <property type="entry name" value="FN3"/>
    <property type="match status" value="3"/>
</dbReference>
<dbReference type="SUPFAM" id="SSF49363">
    <property type="entry name" value="Purple acid phosphatase, N-terminal domain"/>
    <property type="match status" value="1"/>
</dbReference>
<feature type="domain" description="Fibronectin type-III" evidence="2">
    <location>
        <begin position="1711"/>
        <end position="1787"/>
    </location>
</feature>
<dbReference type="Proteomes" id="UP000756860">
    <property type="component" value="Unassembled WGS sequence"/>
</dbReference>
<reference evidence="3 4" key="1">
    <citation type="submission" date="2021-05" db="EMBL/GenBank/DDBJ databases">
        <title>The draft genome of Geobacter luticola JCM 17780.</title>
        <authorList>
            <person name="Xu Z."/>
            <person name="Masuda Y."/>
            <person name="Itoh H."/>
            <person name="Senoo K."/>
        </authorList>
    </citation>
    <scope>NUCLEOTIDE SEQUENCE [LARGE SCALE GENOMIC DNA]</scope>
    <source>
        <strain evidence="3 4">JCM 17780</strain>
    </source>
</reference>
<feature type="domain" description="Fibronectin type-III" evidence="2">
    <location>
        <begin position="461"/>
        <end position="536"/>
    </location>
</feature>
<dbReference type="PRINTS" id="PR00633">
    <property type="entry name" value="RCCNDNSATION"/>
</dbReference>
<dbReference type="InterPro" id="IPR000408">
    <property type="entry name" value="Reg_chr_condens"/>
</dbReference>
<evidence type="ECO:0000313" key="3">
    <source>
        <dbReference type="EMBL" id="MBT0654774.1"/>
    </source>
</evidence>
<dbReference type="Pfam" id="PF25390">
    <property type="entry name" value="WD40_RLD"/>
    <property type="match status" value="3"/>
</dbReference>
<dbReference type="InterPro" id="IPR013783">
    <property type="entry name" value="Ig-like_fold"/>
</dbReference>
<accession>A0ABS5SHD2</accession>
<dbReference type="PROSITE" id="PS50012">
    <property type="entry name" value="RCC1_3"/>
    <property type="match status" value="19"/>
</dbReference>
<dbReference type="PANTHER" id="PTHR22870">
    <property type="entry name" value="REGULATOR OF CHROMOSOME CONDENSATION"/>
    <property type="match status" value="1"/>
</dbReference>
<dbReference type="Pfam" id="PF13540">
    <property type="entry name" value="RCC1_2"/>
    <property type="match status" value="1"/>
</dbReference>
<proteinExistence type="predicted"/>
<dbReference type="InterPro" id="IPR009091">
    <property type="entry name" value="RCC1/BLIP-II"/>
</dbReference>
<dbReference type="InterPro" id="IPR036116">
    <property type="entry name" value="FN3_sf"/>
</dbReference>
<dbReference type="PANTHER" id="PTHR22870:SF408">
    <property type="entry name" value="OS09G0560450 PROTEIN"/>
    <property type="match status" value="1"/>
</dbReference>
<protein>
    <recommendedName>
        <fullName evidence="2">Fibronectin type-III domain-containing protein</fullName>
    </recommendedName>
</protein>
<evidence type="ECO:0000256" key="1">
    <source>
        <dbReference type="ARBA" id="ARBA00022737"/>
    </source>
</evidence>
<dbReference type="InterPro" id="IPR051210">
    <property type="entry name" value="Ub_ligase/GEF_domain"/>
</dbReference>
<dbReference type="Pfam" id="PF00415">
    <property type="entry name" value="RCC1"/>
    <property type="match status" value="3"/>
</dbReference>
<keyword evidence="1" id="KW-0677">Repeat</keyword>
<dbReference type="SUPFAM" id="SSF48695">
    <property type="entry name" value="Multiheme cytochromes"/>
    <property type="match status" value="1"/>
</dbReference>
<gene>
    <name evidence="3" type="ORF">KI810_17105</name>
</gene>
<dbReference type="SUPFAM" id="SSF50985">
    <property type="entry name" value="RCC1/BLIP-II"/>
    <property type="match status" value="4"/>
</dbReference>
<dbReference type="Gene3D" id="2.130.10.30">
    <property type="entry name" value="Regulator of chromosome condensation 1/beta-lactamase-inhibitor protein II"/>
    <property type="match status" value="6"/>
</dbReference>
<name>A0ABS5SHD2_9BACT</name>
<dbReference type="InterPro" id="IPR003961">
    <property type="entry name" value="FN3_dom"/>
</dbReference>